<dbReference type="Gene3D" id="1.20.120.1220">
    <property type="match status" value="1"/>
</dbReference>
<keyword evidence="2" id="KW-1133">Transmembrane helix</keyword>
<keyword evidence="5" id="KW-1185">Reference proteome</keyword>
<dbReference type="InterPro" id="IPR000045">
    <property type="entry name" value="Prepilin_IV_endopep_pep"/>
</dbReference>
<accession>A0A238WYP0</accession>
<comment type="similarity">
    <text evidence="1">Belongs to the peptidase A24 family.</text>
</comment>
<dbReference type="GO" id="GO:0006465">
    <property type="term" value="P:signal peptide processing"/>
    <property type="evidence" value="ECO:0007669"/>
    <property type="project" value="TreeGrafter"/>
</dbReference>
<keyword evidence="4" id="KW-0808">Transferase</keyword>
<reference evidence="4 5" key="1">
    <citation type="submission" date="2017-06" db="EMBL/GenBank/DDBJ databases">
        <authorList>
            <person name="Kim H.J."/>
            <person name="Triplett B.A."/>
        </authorList>
    </citation>
    <scope>NUCLEOTIDE SEQUENCE [LARGE SCALE GENOMIC DNA]</scope>
    <source>
        <strain evidence="4 5">DSM 45207</strain>
    </source>
</reference>
<dbReference type="Proteomes" id="UP000198348">
    <property type="component" value="Unassembled WGS sequence"/>
</dbReference>
<evidence type="ECO:0000313" key="5">
    <source>
        <dbReference type="Proteomes" id="UP000198348"/>
    </source>
</evidence>
<dbReference type="GO" id="GO:0032259">
    <property type="term" value="P:methylation"/>
    <property type="evidence" value="ECO:0007669"/>
    <property type="project" value="UniProtKB-KW"/>
</dbReference>
<evidence type="ECO:0000256" key="2">
    <source>
        <dbReference type="SAM" id="Phobius"/>
    </source>
</evidence>
<dbReference type="PANTHER" id="PTHR30487:SF0">
    <property type="entry name" value="PREPILIN LEADER PEPTIDASE_N-METHYLTRANSFERASE-RELATED"/>
    <property type="match status" value="1"/>
</dbReference>
<evidence type="ECO:0000313" key="4">
    <source>
        <dbReference type="EMBL" id="SNR51538.1"/>
    </source>
</evidence>
<dbReference type="InterPro" id="IPR050882">
    <property type="entry name" value="Prepilin_peptidase/N-MTase"/>
</dbReference>
<organism evidence="4 5">
    <name type="scientific">Haloechinothrix alba</name>
    <dbReference type="NCBI Taxonomy" id="664784"/>
    <lineage>
        <taxon>Bacteria</taxon>
        <taxon>Bacillati</taxon>
        <taxon>Actinomycetota</taxon>
        <taxon>Actinomycetes</taxon>
        <taxon>Pseudonocardiales</taxon>
        <taxon>Pseudonocardiaceae</taxon>
        <taxon>Haloechinothrix</taxon>
    </lineage>
</organism>
<feature type="transmembrane region" description="Helical" evidence="2">
    <location>
        <begin position="87"/>
        <end position="108"/>
    </location>
</feature>
<sequence>MTTTTLVLAASVCGAVLGAGTRSVLVGIRRPAVPRSGCCEVATAAGLAAVAVRWSTGHVPPAWSPVPAALTVLAVALGATDLMQRRLPNVLTCASYPVLATALAPWALTGRAGATVAGALLGGIAFGGAHLVIHLVRPRSLGAGDVKLAGALGTVLGVLGPPAVLLAAVMAAVVTLALAAGQALLGGRRWQDGVPYGPGLLIATWLLSVTPEAGLVT</sequence>
<feature type="transmembrane region" description="Helical" evidence="2">
    <location>
        <begin position="148"/>
        <end position="180"/>
    </location>
</feature>
<dbReference type="PANTHER" id="PTHR30487">
    <property type="entry name" value="TYPE 4 PREPILIN-LIKE PROTEINS LEADER PEPTIDE-PROCESSING ENZYME"/>
    <property type="match status" value="1"/>
</dbReference>
<dbReference type="Pfam" id="PF01478">
    <property type="entry name" value="Peptidase_A24"/>
    <property type="match status" value="1"/>
</dbReference>
<proteinExistence type="inferred from homology"/>
<dbReference type="EMBL" id="FZNW01000008">
    <property type="protein sequence ID" value="SNR51538.1"/>
    <property type="molecule type" value="Genomic_DNA"/>
</dbReference>
<evidence type="ECO:0000256" key="1">
    <source>
        <dbReference type="ARBA" id="ARBA00005801"/>
    </source>
</evidence>
<evidence type="ECO:0000259" key="3">
    <source>
        <dbReference type="Pfam" id="PF01478"/>
    </source>
</evidence>
<dbReference type="GO" id="GO:0005886">
    <property type="term" value="C:plasma membrane"/>
    <property type="evidence" value="ECO:0007669"/>
    <property type="project" value="TreeGrafter"/>
</dbReference>
<keyword evidence="4" id="KW-0489">Methyltransferase</keyword>
<feature type="transmembrane region" description="Helical" evidence="2">
    <location>
        <begin position="114"/>
        <end position="136"/>
    </location>
</feature>
<name>A0A238WYP0_9PSEU</name>
<keyword evidence="2" id="KW-0472">Membrane</keyword>
<dbReference type="GO" id="GO:0008168">
    <property type="term" value="F:methyltransferase activity"/>
    <property type="evidence" value="ECO:0007669"/>
    <property type="project" value="UniProtKB-KW"/>
</dbReference>
<dbReference type="RefSeq" id="WP_217898499.1">
    <property type="nucleotide sequence ID" value="NZ_FZNW01000008.1"/>
</dbReference>
<protein>
    <submittedName>
        <fullName evidence="4">Leader peptidase (Prepilin peptidase) / N-methyltransferase</fullName>
    </submittedName>
</protein>
<feature type="domain" description="Prepilin type IV endopeptidase peptidase" evidence="3">
    <location>
        <begin position="69"/>
        <end position="175"/>
    </location>
</feature>
<gene>
    <name evidence="4" type="ORF">SAMN06265360_10870</name>
</gene>
<keyword evidence="2" id="KW-0812">Transmembrane</keyword>
<dbReference type="AlphaFoldDB" id="A0A238WYP0"/>
<dbReference type="GO" id="GO:0004190">
    <property type="term" value="F:aspartic-type endopeptidase activity"/>
    <property type="evidence" value="ECO:0007669"/>
    <property type="project" value="InterPro"/>
</dbReference>